<comment type="caution">
    <text evidence="1">The sequence shown here is derived from an EMBL/GenBank/DDBJ whole genome shotgun (WGS) entry which is preliminary data.</text>
</comment>
<organism evidence="1">
    <name type="scientific">Ophidiomyces ophidiicola</name>
    <dbReference type="NCBI Taxonomy" id="1387563"/>
    <lineage>
        <taxon>Eukaryota</taxon>
        <taxon>Fungi</taxon>
        <taxon>Dikarya</taxon>
        <taxon>Ascomycota</taxon>
        <taxon>Pezizomycotina</taxon>
        <taxon>Eurotiomycetes</taxon>
        <taxon>Eurotiomycetidae</taxon>
        <taxon>Onygenales</taxon>
        <taxon>Onygenaceae</taxon>
        <taxon>Ophidiomyces</taxon>
    </lineage>
</organism>
<dbReference type="EMBL" id="JALBCA010000034">
    <property type="protein sequence ID" value="KAI2388004.1"/>
    <property type="molecule type" value="Genomic_DNA"/>
</dbReference>
<reference evidence="1" key="1">
    <citation type="journal article" date="2022" name="bioRxiv">
        <title>Population genetic analysis of Ophidiomyces ophidiicola, the causative agent of snake fungal disease, indicates recent introductions to the USA.</title>
        <authorList>
            <person name="Ladner J.T."/>
            <person name="Palmer J.M."/>
            <person name="Ettinger C.L."/>
            <person name="Stajich J.E."/>
            <person name="Farrell T.M."/>
            <person name="Glorioso B.M."/>
            <person name="Lawson B."/>
            <person name="Price S.J."/>
            <person name="Stengle A.G."/>
            <person name="Grear D.A."/>
            <person name="Lorch J.M."/>
        </authorList>
    </citation>
    <scope>NUCLEOTIDE SEQUENCE</scope>
    <source>
        <strain evidence="1">NWHC 24266-5</strain>
    </source>
</reference>
<accession>A0ACB8UY60</accession>
<protein>
    <submittedName>
        <fullName evidence="1">Suppressor protein stp22 of temperature-sensitive alpha-factor receptor and arginine permease</fullName>
    </submittedName>
</protein>
<proteinExistence type="predicted"/>
<sequence>MAPVPQKILEWLYRVLSTSNYNNQAYQDPTRTYHDVVQLLTQYPNFAPKTDVYTYENGASALLLNLSGTVPVTFRGAVYQFPITIWIPNTYPREPPIVYVTPTSDMLVRPGQHVSGEGRVYHHYLAHWMEARNRSTVVDFLHVLRTIFAKDPPVTSKHAGIERPIPVRVDAVPPAVPPLPPQLARQEARPESSQAPSQSVPPLPPKPIEAAGPQARHISPAHENVPPPLPPLPDGFGESRRISVQPPASRLLNGQNITHPAHQANPHSRPIPNQLQQGYENSYQPQDYSVPVSPLTQALPGPPTKPQNHGRPPYTQPVAVQPQWPPSQPTFTAQHGQPLLRGLPSKKPPTQDLLTSPFDLELPSQSQAAAPPPIPPNPEKDFVMNTLSRTITQSLHDNINKTKSGLQPLDSQSQALHAAIATLKTEITTLNALHSSLQSNTSILQQSLQRADSVIADARARISSPAGPSTEPPSSASLPPPGFPAIDEIVVPPTVVGKQIYDLVADERGIERAMYALQTGLVKGRVALDTWAKLTRSLAREAFLKKALIRKAGVGMGLSVDET</sequence>
<name>A0ACB8UY60_9EURO</name>
<gene>
    <name evidence="1" type="primary">STP22</name>
    <name evidence="1" type="ORF">LOY88_002800</name>
</gene>
<keyword evidence="1" id="KW-0675">Receptor</keyword>
<evidence type="ECO:0000313" key="1">
    <source>
        <dbReference type="EMBL" id="KAI2388004.1"/>
    </source>
</evidence>